<evidence type="ECO:0000313" key="4">
    <source>
        <dbReference type="Proteomes" id="UP000250079"/>
    </source>
</evidence>
<evidence type="ECO:0000313" key="3">
    <source>
        <dbReference type="EMBL" id="ASJ76643.1"/>
    </source>
</evidence>
<dbReference type="AlphaFoldDB" id="A0A2Z2NZD1"/>
<feature type="region of interest" description="Disordered" evidence="1">
    <location>
        <begin position="141"/>
        <end position="207"/>
    </location>
</feature>
<feature type="transmembrane region" description="Helical" evidence="2">
    <location>
        <begin position="73"/>
        <end position="94"/>
    </location>
</feature>
<evidence type="ECO:0000256" key="2">
    <source>
        <dbReference type="SAM" id="Phobius"/>
    </source>
</evidence>
<feature type="transmembrane region" description="Helical" evidence="2">
    <location>
        <begin position="50"/>
        <end position="67"/>
    </location>
</feature>
<keyword evidence="2" id="KW-0472">Membrane</keyword>
<accession>A0A2Z2NZD1</accession>
<dbReference type="Proteomes" id="UP000250079">
    <property type="component" value="Chromosome"/>
</dbReference>
<dbReference type="KEGG" id="gai:IMCC3135_32995"/>
<feature type="compositionally biased region" description="Low complexity" evidence="1">
    <location>
        <begin position="144"/>
        <end position="158"/>
    </location>
</feature>
<evidence type="ECO:0000256" key="1">
    <source>
        <dbReference type="SAM" id="MobiDB-lite"/>
    </source>
</evidence>
<organism evidence="3 4">
    <name type="scientific">Granulosicoccus antarcticus IMCC3135</name>
    <dbReference type="NCBI Taxonomy" id="1192854"/>
    <lineage>
        <taxon>Bacteria</taxon>
        <taxon>Pseudomonadati</taxon>
        <taxon>Pseudomonadota</taxon>
        <taxon>Gammaproteobacteria</taxon>
        <taxon>Chromatiales</taxon>
        <taxon>Granulosicoccaceae</taxon>
        <taxon>Granulosicoccus</taxon>
    </lineage>
</organism>
<gene>
    <name evidence="3" type="ORF">IMCC3135_32995</name>
</gene>
<dbReference type="EMBL" id="CP018632">
    <property type="protein sequence ID" value="ASJ76643.1"/>
    <property type="molecule type" value="Genomic_DNA"/>
</dbReference>
<keyword evidence="2" id="KW-0812">Transmembrane</keyword>
<sequence length="234" mass="25230">MGRMRGELYRDQQSSVSPSWLINGRSRYAIRTITQLDYHSIRMPKAPARLMLLVGAVLSVASLRFIVIGAQPAVIPFIMLAGSLILVTGSACALRLARSQFRVDVTLQDGVRISLMRTRQAQADNLLEALSDAVDCQQSSVGELPSVSSPTSLSSHPLRQSVAQPDEAPFGAAPIDEAPIDEAPTGAAQSSLRTPARNISPVIATEPQRLRDRVVRLSGLLATLRRRGRPADSA</sequence>
<reference evidence="3 4" key="1">
    <citation type="submission" date="2016-12" db="EMBL/GenBank/DDBJ databases">
        <authorList>
            <person name="Song W.-J."/>
            <person name="Kurnit D.M."/>
        </authorList>
    </citation>
    <scope>NUCLEOTIDE SEQUENCE [LARGE SCALE GENOMIC DNA]</scope>
    <source>
        <strain evidence="3 4">IMCC3135</strain>
    </source>
</reference>
<proteinExistence type="predicted"/>
<keyword evidence="4" id="KW-1185">Reference proteome</keyword>
<keyword evidence="2" id="KW-1133">Transmembrane helix</keyword>
<name>A0A2Z2NZD1_9GAMM</name>
<dbReference type="RefSeq" id="WP_157736493.1">
    <property type="nucleotide sequence ID" value="NZ_CP018632.1"/>
</dbReference>
<protein>
    <submittedName>
        <fullName evidence="3">Uncharacterized protein</fullName>
    </submittedName>
</protein>